<evidence type="ECO:0000313" key="2">
    <source>
        <dbReference type="Proteomes" id="UP001429601"/>
    </source>
</evidence>
<gene>
    <name evidence="1" type="ORF">HBF26_00915</name>
</gene>
<dbReference type="Proteomes" id="UP001429601">
    <property type="component" value="Unassembled WGS sequence"/>
</dbReference>
<dbReference type="EMBL" id="JAAQQR010000001">
    <property type="protein sequence ID" value="NID03430.1"/>
    <property type="molecule type" value="Genomic_DNA"/>
</dbReference>
<protein>
    <submittedName>
        <fullName evidence="1">Uncharacterized protein</fullName>
    </submittedName>
</protein>
<evidence type="ECO:0000313" key="1">
    <source>
        <dbReference type="EMBL" id="NID03430.1"/>
    </source>
</evidence>
<proteinExistence type="predicted"/>
<reference evidence="1 2" key="1">
    <citation type="journal article" date="2011" name="Curr. Microbiol.">
        <title>Luteibacter jiangsuensis sp. nov.: a methamidophos-degrading bacterium isolated from a methamidophos-manufacturing factory.</title>
        <authorList>
            <person name="Wang L."/>
            <person name="Wang G.L."/>
            <person name="Li S.P."/>
            <person name="Jiang J.D."/>
        </authorList>
    </citation>
    <scope>NUCLEOTIDE SEQUENCE [LARGE SCALE GENOMIC DNA]</scope>
    <source>
        <strain evidence="1 2">CGMCC 1.10133</strain>
    </source>
</reference>
<keyword evidence="2" id="KW-1185">Reference proteome</keyword>
<sequence>MSKRERASKQNPIYPPPRCPAAEVQGGINLKAIFPLPGDGIQLLVVTPDEAVEGDTALVYWGSEDNLVGVLPLHPDVGHANPITVNGAMARLFTPENTRNPAVEAWYVVQLSQFGDEFPSQHLSVNVDFQPPGGLVPPEHQASVNPDLGRIPELDLPIPPGQPLTLHVPNWAFQAADDRLYLRWGSHVIGPIQGQVGAPVPITVPWDIISGIDGGRAIVDYYIVDTVGNDSRYSQGQQVIDLPKPDIPETNGTPFLDGGLTSARLIVPKSASLLTGDLVEGFFAGKSVGSRPATPQQDMEFPIPGAEIAASQGTQVDVHYVVRRAGVTYSSAVLQVAVTRPTAPEWDLIYDFDSDRIRYVNPYRTIVFPEAGTEVMNMQFDPAVPIPASEQLGVEKYPFPETETEDFMGNVLYIGDPQYVSHNNTFFVSFAENWNVVRFAVTSVHRQITISFKDAALNIISPIFSIPDGDPMRQTEIRFDDGGRRRIRHVEIRTYDVVRFDSFKFKR</sequence>
<comment type="caution">
    <text evidence="1">The sequence shown here is derived from an EMBL/GenBank/DDBJ whole genome shotgun (WGS) entry which is preliminary data.</text>
</comment>
<accession>A0ABX0PYF9</accession>
<dbReference type="RefSeq" id="WP_167122167.1">
    <property type="nucleotide sequence ID" value="NZ_JAAQQR010000001.1"/>
</dbReference>
<organism evidence="1 2">
    <name type="scientific">Luteibacter jiangsuensis</name>
    <dbReference type="NCBI Taxonomy" id="637577"/>
    <lineage>
        <taxon>Bacteria</taxon>
        <taxon>Pseudomonadati</taxon>
        <taxon>Pseudomonadota</taxon>
        <taxon>Gammaproteobacteria</taxon>
        <taxon>Lysobacterales</taxon>
        <taxon>Rhodanobacteraceae</taxon>
        <taxon>Luteibacter</taxon>
    </lineage>
</organism>
<name>A0ABX0PYF9_9GAMM</name>